<dbReference type="InParanoid" id="A0A177BUX0"/>
<sequence length="509" mass="58419">MLVGDSTNHSAQIFGAVAAGWLGWYTWKFFISPLLYRDEPKELPYLIPCKIRISLLDLSLYANNTLRKRFGNDPWAVTIMGESLYVIPSAEDVLAVYRAPKTLDFDPFIKEMLSKYGITAETASKMFDTLPGQTKNWMETMIENFKTQMHPGEKLDHVQTRLLGFIDHSLVWGRLHGRMVLEDGGNERVVSLYNWSEVVIVDAQTRAFFDDALYKECPDLLAQFQIYEDEAWKLPMDLPDFATKALRSSKINIESGLRRYLKLSRDERPNDSWLIDILCKDMDKLGLEEDQKVYVLFSFYRVMNANAYKLVFWIISYLLFHPQLMEELKVEIEPAFRDGNHSTPDLSFLFDSCPLLASICEEVLRLTNWPIGTRTVQTDTIIGGKKLRQGRKLLMPYRAMHFDPAVFGADATAFNPKRFIMKKTLVTHKSYRPFGGAAHYCPGRYIARREVQMFTAVMLMRFEITLLEGEGPGNRSHFPKMDDTLPSGGIQVPSKGEDLIVRVRPSKAV</sequence>
<name>A0A177BUX0_9PLEO</name>
<dbReference type="GO" id="GO:0016705">
    <property type="term" value="F:oxidoreductase activity, acting on paired donors, with incorporation or reduction of molecular oxygen"/>
    <property type="evidence" value="ECO:0007669"/>
    <property type="project" value="InterPro"/>
</dbReference>
<evidence type="ECO:0000256" key="3">
    <source>
        <dbReference type="ARBA" id="ARBA00022723"/>
    </source>
</evidence>
<gene>
    <name evidence="6" type="ORF">CC84DRAFT_1158367</name>
</gene>
<dbReference type="OrthoDB" id="1470350at2759"/>
<evidence type="ECO:0000313" key="7">
    <source>
        <dbReference type="Proteomes" id="UP000077069"/>
    </source>
</evidence>
<keyword evidence="2 5" id="KW-0349">Heme</keyword>
<dbReference type="GeneID" id="28760532"/>
<dbReference type="PANTHER" id="PTHR24304">
    <property type="entry name" value="CYTOCHROME P450 FAMILY 7"/>
    <property type="match status" value="1"/>
</dbReference>
<dbReference type="GO" id="GO:0020037">
    <property type="term" value="F:heme binding"/>
    <property type="evidence" value="ECO:0007669"/>
    <property type="project" value="InterPro"/>
</dbReference>
<dbReference type="InterPro" id="IPR001128">
    <property type="entry name" value="Cyt_P450"/>
</dbReference>
<comment type="cofactor">
    <cofactor evidence="5">
        <name>heme</name>
        <dbReference type="ChEBI" id="CHEBI:30413"/>
    </cofactor>
</comment>
<feature type="binding site" description="axial binding residue" evidence="5">
    <location>
        <position position="441"/>
    </location>
    <ligand>
        <name>heme</name>
        <dbReference type="ChEBI" id="CHEBI:30413"/>
    </ligand>
    <ligandPart>
        <name>Fe</name>
        <dbReference type="ChEBI" id="CHEBI:18248"/>
    </ligandPart>
</feature>
<dbReference type="STRING" id="1460663.A0A177BUX0"/>
<dbReference type="SUPFAM" id="SSF48264">
    <property type="entry name" value="Cytochrome P450"/>
    <property type="match status" value="1"/>
</dbReference>
<proteinExistence type="inferred from homology"/>
<reference evidence="6 7" key="1">
    <citation type="submission" date="2016-05" db="EMBL/GenBank/DDBJ databases">
        <title>Comparative analysis of secretome profiles of manganese(II)-oxidizing ascomycete fungi.</title>
        <authorList>
            <consortium name="DOE Joint Genome Institute"/>
            <person name="Zeiner C.A."/>
            <person name="Purvine S.O."/>
            <person name="Zink E.M."/>
            <person name="Wu S."/>
            <person name="Pasa-Tolic L."/>
            <person name="Chaput D.L."/>
            <person name="Haridas S."/>
            <person name="Grigoriev I.V."/>
            <person name="Santelli C.M."/>
            <person name="Hansel C.M."/>
        </authorList>
    </citation>
    <scope>NUCLEOTIDE SEQUENCE [LARGE SCALE GENOMIC DNA]</scope>
    <source>
        <strain evidence="6 7">AP3s5-JAC2a</strain>
    </source>
</reference>
<keyword evidence="7" id="KW-1185">Reference proteome</keyword>
<evidence type="ECO:0000256" key="5">
    <source>
        <dbReference type="PIRSR" id="PIRSR602401-1"/>
    </source>
</evidence>
<dbReference type="Pfam" id="PF00067">
    <property type="entry name" value="p450"/>
    <property type="match status" value="1"/>
</dbReference>
<dbReference type="Gene3D" id="1.10.630.10">
    <property type="entry name" value="Cytochrome P450"/>
    <property type="match status" value="1"/>
</dbReference>
<dbReference type="Proteomes" id="UP000077069">
    <property type="component" value="Unassembled WGS sequence"/>
</dbReference>
<dbReference type="AlphaFoldDB" id="A0A177BUX0"/>
<comment type="similarity">
    <text evidence="1">Belongs to the cytochrome P450 family.</text>
</comment>
<dbReference type="CDD" id="cd11040">
    <property type="entry name" value="CYP7_CYP8-like"/>
    <property type="match status" value="1"/>
</dbReference>
<evidence type="ECO:0000256" key="2">
    <source>
        <dbReference type="ARBA" id="ARBA00022617"/>
    </source>
</evidence>
<keyword evidence="4 5" id="KW-0408">Iron</keyword>
<dbReference type="PANTHER" id="PTHR24304:SF2">
    <property type="entry name" value="24-HYDROXYCHOLESTEROL 7-ALPHA-HYDROXYLASE"/>
    <property type="match status" value="1"/>
</dbReference>
<dbReference type="EMBL" id="KV441564">
    <property type="protein sequence ID" value="OAF98770.1"/>
    <property type="molecule type" value="Genomic_DNA"/>
</dbReference>
<accession>A0A177BUX0</accession>
<evidence type="ECO:0000313" key="6">
    <source>
        <dbReference type="EMBL" id="OAF98770.1"/>
    </source>
</evidence>
<organism evidence="6 7">
    <name type="scientific">Paraphaeosphaeria sporulosa</name>
    <dbReference type="NCBI Taxonomy" id="1460663"/>
    <lineage>
        <taxon>Eukaryota</taxon>
        <taxon>Fungi</taxon>
        <taxon>Dikarya</taxon>
        <taxon>Ascomycota</taxon>
        <taxon>Pezizomycotina</taxon>
        <taxon>Dothideomycetes</taxon>
        <taxon>Pleosporomycetidae</taxon>
        <taxon>Pleosporales</taxon>
        <taxon>Massarineae</taxon>
        <taxon>Didymosphaeriaceae</taxon>
        <taxon>Paraphaeosphaeria</taxon>
    </lineage>
</organism>
<dbReference type="InterPro" id="IPR036396">
    <property type="entry name" value="Cyt_P450_sf"/>
</dbReference>
<dbReference type="InterPro" id="IPR002401">
    <property type="entry name" value="Cyt_P450_E_grp-I"/>
</dbReference>
<dbReference type="InterPro" id="IPR050529">
    <property type="entry name" value="CYP450_sterol_14alpha_dmase"/>
</dbReference>
<evidence type="ECO:0000256" key="4">
    <source>
        <dbReference type="ARBA" id="ARBA00023004"/>
    </source>
</evidence>
<dbReference type="GO" id="GO:0008395">
    <property type="term" value="F:steroid hydroxylase activity"/>
    <property type="evidence" value="ECO:0007669"/>
    <property type="project" value="TreeGrafter"/>
</dbReference>
<dbReference type="GO" id="GO:0005506">
    <property type="term" value="F:iron ion binding"/>
    <property type="evidence" value="ECO:0007669"/>
    <property type="project" value="InterPro"/>
</dbReference>
<dbReference type="PRINTS" id="PR00463">
    <property type="entry name" value="EP450I"/>
</dbReference>
<evidence type="ECO:0000256" key="1">
    <source>
        <dbReference type="ARBA" id="ARBA00010617"/>
    </source>
</evidence>
<dbReference type="RefSeq" id="XP_018029136.1">
    <property type="nucleotide sequence ID" value="XM_018177046.1"/>
</dbReference>
<keyword evidence="3 5" id="KW-0479">Metal-binding</keyword>
<protein>
    <submittedName>
        <fullName evidence="6">Cytochrome P450</fullName>
    </submittedName>
</protein>